<dbReference type="InterPro" id="IPR005754">
    <property type="entry name" value="Sortase"/>
</dbReference>
<sequence>MKSSRRKKIIFSAVIVCLLLLFVPIIFSSISDAQAEKKEGYEDQVKIYGEDVITITENDSFHPKQYYKAVGDDYQPVQLNYTNVNTRKPGRYSLILTAKNKKDYDKRTALIIVEKDKPHNVAKAEKKTQPSQPPASTTPKVVPAEPAQNSTIQESTPSAEAQQAPIENTQETVPQQQQTASPQEAQPTAPANTQPAVEPPAPQQPVLQPNQISFHGQSIPYQNAGQGSGQGVINGGSIAATWGGNPIQSGTDNQNTHFIGHNPGIFSPVLALGGGDAITVTDSAGNATTYIVNGLVQVDDSGRDIASGIDNWDQITSAGGGERITLQTCIGDSVNLIVYAQA</sequence>
<comment type="caution">
    <text evidence="3">The sequence shown here is derived from an EMBL/GenBank/DDBJ whole genome shotgun (WGS) entry which is preliminary data.</text>
</comment>
<evidence type="ECO:0000256" key="2">
    <source>
        <dbReference type="SAM" id="MobiDB-lite"/>
    </source>
</evidence>
<evidence type="ECO:0000313" key="3">
    <source>
        <dbReference type="EMBL" id="MDT2600736.1"/>
    </source>
</evidence>
<keyword evidence="4" id="KW-1185">Reference proteome</keyword>
<reference evidence="3 4" key="1">
    <citation type="submission" date="2023-03" db="EMBL/GenBank/DDBJ databases">
        <authorList>
            <person name="Shen W."/>
            <person name="Cai J."/>
        </authorList>
    </citation>
    <scope>NUCLEOTIDE SEQUENCE [LARGE SCALE GENOMIC DNA]</scope>
    <source>
        <strain evidence="3 4">D6-4</strain>
    </source>
</reference>
<accession>A0ABU3F3J4</accession>
<dbReference type="RefSeq" id="WP_311822546.1">
    <property type="nucleotide sequence ID" value="NZ_JARPYF010000003.1"/>
</dbReference>
<feature type="compositionally biased region" description="Basic and acidic residues" evidence="2">
    <location>
        <begin position="115"/>
        <end position="128"/>
    </location>
</feature>
<evidence type="ECO:0000256" key="1">
    <source>
        <dbReference type="ARBA" id="ARBA00022801"/>
    </source>
</evidence>
<protein>
    <submittedName>
        <fullName evidence="3">Sortase</fullName>
    </submittedName>
</protein>
<dbReference type="InterPro" id="IPR023365">
    <property type="entry name" value="Sortase_dom-sf"/>
</dbReference>
<dbReference type="Proteomes" id="UP001252875">
    <property type="component" value="Unassembled WGS sequence"/>
</dbReference>
<gene>
    <name evidence="3" type="ORF">P7D85_13185</name>
</gene>
<proteinExistence type="predicted"/>
<dbReference type="Gene3D" id="2.40.260.10">
    <property type="entry name" value="Sortase"/>
    <property type="match status" value="1"/>
</dbReference>
<feature type="compositionally biased region" description="Low complexity" evidence="2">
    <location>
        <begin position="174"/>
        <end position="196"/>
    </location>
</feature>
<feature type="region of interest" description="Disordered" evidence="2">
    <location>
        <begin position="115"/>
        <end position="208"/>
    </location>
</feature>
<dbReference type="Pfam" id="PF04203">
    <property type="entry name" value="Sortase"/>
    <property type="match status" value="1"/>
</dbReference>
<name>A0ABU3F3J4_9ENTE</name>
<keyword evidence="1" id="KW-0378">Hydrolase</keyword>
<evidence type="ECO:0000313" key="4">
    <source>
        <dbReference type="Proteomes" id="UP001252875"/>
    </source>
</evidence>
<dbReference type="SUPFAM" id="SSF63817">
    <property type="entry name" value="Sortase"/>
    <property type="match status" value="1"/>
</dbReference>
<organism evidence="3 4">
    <name type="scientific">Enterococcus hulanensis</name>
    <dbReference type="NCBI Taxonomy" id="2559929"/>
    <lineage>
        <taxon>Bacteria</taxon>
        <taxon>Bacillati</taxon>
        <taxon>Bacillota</taxon>
        <taxon>Bacilli</taxon>
        <taxon>Lactobacillales</taxon>
        <taxon>Enterococcaceae</taxon>
        <taxon>Enterococcus</taxon>
    </lineage>
</organism>
<feature type="compositionally biased region" description="Polar residues" evidence="2">
    <location>
        <begin position="147"/>
        <end position="173"/>
    </location>
</feature>
<dbReference type="EMBL" id="JARPYI010000007">
    <property type="protein sequence ID" value="MDT2600736.1"/>
    <property type="molecule type" value="Genomic_DNA"/>
</dbReference>